<keyword evidence="2" id="KW-1185">Reference proteome</keyword>
<protein>
    <submittedName>
        <fullName evidence="3">Splicing factor 3B subunit 3</fullName>
    </submittedName>
</protein>
<reference evidence="1 2" key="2">
    <citation type="submission" date="2018-11" db="EMBL/GenBank/DDBJ databases">
        <authorList>
            <consortium name="Pathogen Informatics"/>
        </authorList>
    </citation>
    <scope>NUCLEOTIDE SEQUENCE [LARGE SCALE GENOMIC DNA]</scope>
    <source>
        <strain evidence="1 2">NST_G2</strain>
    </source>
</reference>
<gene>
    <name evidence="1" type="ORF">SSLN_LOCUS10103</name>
</gene>
<proteinExistence type="predicted"/>
<name>A0A183T0V5_SCHSO</name>
<dbReference type="EMBL" id="UYSU01035646">
    <property type="protein sequence ID" value="VDL96488.1"/>
    <property type="molecule type" value="Genomic_DNA"/>
</dbReference>
<dbReference type="STRING" id="70667.A0A183T0V5"/>
<dbReference type="Proteomes" id="UP000275846">
    <property type="component" value="Unassembled WGS sequence"/>
</dbReference>
<reference evidence="3" key="1">
    <citation type="submission" date="2016-06" db="UniProtKB">
        <authorList>
            <consortium name="WormBaseParasite"/>
        </authorList>
    </citation>
    <scope>IDENTIFICATION</scope>
</reference>
<dbReference type="WBParaSite" id="SSLN_0001049001-mRNA-1">
    <property type="protein sequence ID" value="SSLN_0001049001-mRNA-1"/>
    <property type="gene ID" value="SSLN_0001049001"/>
</dbReference>
<evidence type="ECO:0000313" key="1">
    <source>
        <dbReference type="EMBL" id="VDL96488.1"/>
    </source>
</evidence>
<accession>A0A183T0V5</accession>
<dbReference type="AlphaFoldDB" id="A0A183T0V5"/>
<evidence type="ECO:0000313" key="3">
    <source>
        <dbReference type="WBParaSite" id="SSLN_0001049001-mRNA-1"/>
    </source>
</evidence>
<evidence type="ECO:0000313" key="2">
    <source>
        <dbReference type="Proteomes" id="UP000275846"/>
    </source>
</evidence>
<dbReference type="OrthoDB" id="6244131at2759"/>
<organism evidence="3">
    <name type="scientific">Schistocephalus solidus</name>
    <name type="common">Tapeworm</name>
    <dbReference type="NCBI Taxonomy" id="70667"/>
    <lineage>
        <taxon>Eukaryota</taxon>
        <taxon>Metazoa</taxon>
        <taxon>Spiralia</taxon>
        <taxon>Lophotrochozoa</taxon>
        <taxon>Platyhelminthes</taxon>
        <taxon>Cestoda</taxon>
        <taxon>Eucestoda</taxon>
        <taxon>Diphyllobothriidea</taxon>
        <taxon>Diphyllobothriidae</taxon>
        <taxon>Schistocephalus</taxon>
    </lineage>
</organism>
<sequence>MNGRANLIIKEARRIRPNLELRLAETLQEASATSDILDRFAMDANILNTIKMRGDQLAVCSIRISIDDYYLLVEYDVTGPHRIFCVWNQATKQLVTVLTGYPDSHFRFGMDPGAGELLHFVPSSLKFPGIEIVNLTYRSEPSTSRESVKRQQTRKFFTVGSKYITDARFVRGGKILICAGGELILALNAEKIATLDIIQPGQYVGCELNRPVFLPTLDIAYSTEVEPQKPLDLFNFFVCQKQFITSENKALMDDLLEDLIGESIVGDTPKEYYFSSNGRFVALVYNLNLAGVISETHVAKFRKPEISGVNYFTAATEDSTVGPRFSLNDRKVVRVYGSVEGMESSPLFCTISLCGETVLALSAKNGLLTVKPDPTSEQHFQTLDRPRSWRKPQAVLSRYSLTTGEFDDCTCIPDPVISGSRLVDKEGFLFVCCGAGGGELKLLRAPNFQRTEYEVEIGKYLRLSDDFARNADIQRVFCCEKAPTVAVIHYTREATKSTHYYARVDISKRLGEANSVRCLPVGGQLCDLSDDGTIAIDNSLHLINAVKGEVIRQMVLPVIPGLQDAEEVVWRAKLSTDCAYIAAVSCRGGGEAFLAVIKKDESLDYPLVGMASLQPIIKIPPTVANPENICLPEIQFGGVGRVLCVTLPGGRELKAFLIRDPTAPPPVMGGKKYGGPEERIQFLLRRVFQTTDPKEGLLRARAAEQVSEVIRQLATLL</sequence>